<keyword evidence="1 3" id="KW-0238">DNA-binding</keyword>
<dbReference type="InterPro" id="IPR036390">
    <property type="entry name" value="WH_DNA-bd_sf"/>
</dbReference>
<dbReference type="PANTHER" id="PTHR36432">
    <property type="match status" value="1"/>
</dbReference>
<dbReference type="PANTHER" id="PTHR36432:SF4">
    <property type="entry name" value="TRANSITION STATE REGULATOR ABH-RELATED"/>
    <property type="match status" value="1"/>
</dbReference>
<evidence type="ECO:0000256" key="1">
    <source>
        <dbReference type="PROSITE-ProRule" id="PRU01076"/>
    </source>
</evidence>
<dbReference type="Proteomes" id="UP001589776">
    <property type="component" value="Unassembled WGS sequence"/>
</dbReference>
<dbReference type="SUPFAM" id="SSF46785">
    <property type="entry name" value="Winged helix' DNA-binding domain"/>
    <property type="match status" value="1"/>
</dbReference>
<dbReference type="RefSeq" id="WP_377469177.1">
    <property type="nucleotide sequence ID" value="NZ_JBHLWN010000026.1"/>
</dbReference>
<feature type="domain" description="SpoVT-AbrB" evidence="2">
    <location>
        <begin position="5"/>
        <end position="51"/>
    </location>
</feature>
<dbReference type="InterPro" id="IPR036388">
    <property type="entry name" value="WH-like_DNA-bd_sf"/>
</dbReference>
<keyword evidence="4" id="KW-1185">Reference proteome</keyword>
<dbReference type="Gene3D" id="1.10.10.10">
    <property type="entry name" value="Winged helix-like DNA-binding domain superfamily/Winged helix DNA-binding domain"/>
    <property type="match status" value="1"/>
</dbReference>
<dbReference type="Pfam" id="PF04014">
    <property type="entry name" value="MazE_antitoxin"/>
    <property type="match status" value="1"/>
</dbReference>
<reference evidence="3 4" key="1">
    <citation type="submission" date="2024-09" db="EMBL/GenBank/DDBJ databases">
        <authorList>
            <person name="Sun Q."/>
            <person name="Mori K."/>
        </authorList>
    </citation>
    <scope>NUCLEOTIDE SEQUENCE [LARGE SCALE GENOMIC DNA]</scope>
    <source>
        <strain evidence="3 4">CCM 7759</strain>
    </source>
</reference>
<dbReference type="SMART" id="SM00966">
    <property type="entry name" value="SpoVT_AbrB"/>
    <property type="match status" value="1"/>
</dbReference>
<dbReference type="EMBL" id="JBHLWN010000026">
    <property type="protein sequence ID" value="MFC0212094.1"/>
    <property type="molecule type" value="Genomic_DNA"/>
</dbReference>
<sequence length="173" mass="19551">MKSTGIVRKVDELGRVVLPIELRDMLDVKIKDSLEIFIDEEEEIMVLKKYQGSSCIFCGKYSNDLIFFKKYLVCHTCISELGPSTKADNGEEDRVYEEVAATVSDVEIDTKKRKRRKENKSDTVMNQLHAAIMANPKASQAELAKILGISQGYVCILMKKLRDSGLITKGKRD</sequence>
<evidence type="ECO:0000259" key="2">
    <source>
        <dbReference type="PROSITE" id="PS51740"/>
    </source>
</evidence>
<protein>
    <submittedName>
        <fullName evidence="3">AbrB/MazE/SpoVT family DNA-binding domain-containing protein</fullName>
    </submittedName>
</protein>
<accession>A0ABV6DHK0</accession>
<name>A0ABV6DHK0_9BACL</name>
<organism evidence="3 4">
    <name type="scientific">Paenibacillus chartarius</name>
    <dbReference type="NCBI Taxonomy" id="747481"/>
    <lineage>
        <taxon>Bacteria</taxon>
        <taxon>Bacillati</taxon>
        <taxon>Bacillota</taxon>
        <taxon>Bacilli</taxon>
        <taxon>Bacillales</taxon>
        <taxon>Paenibacillaceae</taxon>
        <taxon>Paenibacillus</taxon>
    </lineage>
</organism>
<dbReference type="SUPFAM" id="SSF89447">
    <property type="entry name" value="AbrB/MazE/MraZ-like"/>
    <property type="match status" value="1"/>
</dbReference>
<dbReference type="InterPro" id="IPR007159">
    <property type="entry name" value="SpoVT-AbrB_dom"/>
</dbReference>
<dbReference type="PROSITE" id="PS51740">
    <property type="entry name" value="SPOVT_ABRB"/>
    <property type="match status" value="1"/>
</dbReference>
<dbReference type="Pfam" id="PF13412">
    <property type="entry name" value="HTH_24"/>
    <property type="match status" value="1"/>
</dbReference>
<comment type="caution">
    <text evidence="3">The sequence shown here is derived from an EMBL/GenBank/DDBJ whole genome shotgun (WGS) entry which is preliminary data.</text>
</comment>
<dbReference type="GO" id="GO:0003677">
    <property type="term" value="F:DNA binding"/>
    <property type="evidence" value="ECO:0007669"/>
    <property type="project" value="UniProtKB-KW"/>
</dbReference>
<dbReference type="InterPro" id="IPR052731">
    <property type="entry name" value="B_subtilis_Trans_State_Reg"/>
</dbReference>
<gene>
    <name evidence="3" type="ORF">ACFFK0_06435</name>
</gene>
<evidence type="ECO:0000313" key="3">
    <source>
        <dbReference type="EMBL" id="MFC0212094.1"/>
    </source>
</evidence>
<evidence type="ECO:0000313" key="4">
    <source>
        <dbReference type="Proteomes" id="UP001589776"/>
    </source>
</evidence>
<dbReference type="InterPro" id="IPR037914">
    <property type="entry name" value="SpoVT-AbrB_sf"/>
</dbReference>
<proteinExistence type="predicted"/>
<dbReference type="Gene3D" id="2.10.260.10">
    <property type="match status" value="1"/>
</dbReference>